<dbReference type="AlphaFoldDB" id="A0A2V3PU80"/>
<sequence length="211" mass="22845">MKNKETLSLLINPFVRIAGSKALVIGLVVFVISILVAYCGNMIFDGLVHSSFSTKISLNLAFLLPSVALAIFIVALYIAGRVLTTSSIRFIDVAGTITLSHAPLLLMSLIALIPGVYTGSTKIIQGLFIKNFGEVNGVEWALFFLFLFVSIVASIWFIVLAYKAFSISCNVKGTKSILGFIVALLLSETITTIVVYQIMKHSFGSGFPILE</sequence>
<accession>A0A2V3PU80</accession>
<feature type="transmembrane region" description="Helical" evidence="1">
    <location>
        <begin position="56"/>
        <end position="78"/>
    </location>
</feature>
<reference evidence="2 3" key="1">
    <citation type="submission" date="2018-03" db="EMBL/GenBank/DDBJ databases">
        <title>Genomic Encyclopedia of Archaeal and Bacterial Type Strains, Phase II (KMG-II): from individual species to whole genera.</title>
        <authorList>
            <person name="Goeker M."/>
        </authorList>
    </citation>
    <scope>NUCLEOTIDE SEQUENCE [LARGE SCALE GENOMIC DNA]</scope>
    <source>
        <strain evidence="2 3">DSM 100214</strain>
    </source>
</reference>
<dbReference type="OrthoDB" id="998157at2"/>
<feature type="transmembrane region" description="Helical" evidence="1">
    <location>
        <begin position="140"/>
        <end position="165"/>
    </location>
</feature>
<keyword evidence="1" id="KW-1133">Transmembrane helix</keyword>
<keyword evidence="1" id="KW-0472">Membrane</keyword>
<organism evidence="2 3">
    <name type="scientific">Dysgonomonas alginatilytica</name>
    <dbReference type="NCBI Taxonomy" id="1605892"/>
    <lineage>
        <taxon>Bacteria</taxon>
        <taxon>Pseudomonadati</taxon>
        <taxon>Bacteroidota</taxon>
        <taxon>Bacteroidia</taxon>
        <taxon>Bacteroidales</taxon>
        <taxon>Dysgonomonadaceae</taxon>
        <taxon>Dysgonomonas</taxon>
    </lineage>
</organism>
<feature type="transmembrane region" description="Helical" evidence="1">
    <location>
        <begin position="90"/>
        <end position="113"/>
    </location>
</feature>
<evidence type="ECO:0000256" key="1">
    <source>
        <dbReference type="SAM" id="Phobius"/>
    </source>
</evidence>
<name>A0A2V3PU80_9BACT</name>
<gene>
    <name evidence="2" type="ORF">CLV62_101452</name>
</gene>
<dbReference type="EMBL" id="QICL01000001">
    <property type="protein sequence ID" value="PXV69183.1"/>
    <property type="molecule type" value="Genomic_DNA"/>
</dbReference>
<keyword evidence="3" id="KW-1185">Reference proteome</keyword>
<keyword evidence="1" id="KW-0812">Transmembrane</keyword>
<proteinExistence type="predicted"/>
<evidence type="ECO:0000313" key="3">
    <source>
        <dbReference type="Proteomes" id="UP000247973"/>
    </source>
</evidence>
<dbReference type="RefSeq" id="WP_110309136.1">
    <property type="nucleotide sequence ID" value="NZ_QICL01000001.1"/>
</dbReference>
<dbReference type="Proteomes" id="UP000247973">
    <property type="component" value="Unassembled WGS sequence"/>
</dbReference>
<comment type="caution">
    <text evidence="2">The sequence shown here is derived from an EMBL/GenBank/DDBJ whole genome shotgun (WGS) entry which is preliminary data.</text>
</comment>
<protein>
    <submittedName>
        <fullName evidence="2">Yip1-like protein</fullName>
    </submittedName>
</protein>
<evidence type="ECO:0000313" key="2">
    <source>
        <dbReference type="EMBL" id="PXV69183.1"/>
    </source>
</evidence>
<feature type="transmembrane region" description="Helical" evidence="1">
    <location>
        <begin position="21"/>
        <end position="44"/>
    </location>
</feature>
<feature type="transmembrane region" description="Helical" evidence="1">
    <location>
        <begin position="177"/>
        <end position="199"/>
    </location>
</feature>